<protein>
    <submittedName>
        <fullName evidence="1">Uncharacterized protein</fullName>
    </submittedName>
</protein>
<organism evidence="1 2">
    <name type="scientific">Companilactobacillus nantensis DSM 16982</name>
    <dbReference type="NCBI Taxonomy" id="1423774"/>
    <lineage>
        <taxon>Bacteria</taxon>
        <taxon>Bacillati</taxon>
        <taxon>Bacillota</taxon>
        <taxon>Bacilli</taxon>
        <taxon>Lactobacillales</taxon>
        <taxon>Lactobacillaceae</taxon>
        <taxon>Companilactobacillus</taxon>
    </lineage>
</organism>
<proteinExistence type="predicted"/>
<keyword evidence="2" id="KW-1185">Reference proteome</keyword>
<dbReference type="Proteomes" id="UP000051302">
    <property type="component" value="Unassembled WGS sequence"/>
</dbReference>
<dbReference type="STRING" id="1423774.FD31_GL000999"/>
<dbReference type="PATRIC" id="fig|1423774.3.peg.1041"/>
<dbReference type="AlphaFoldDB" id="A0A0R1WQJ6"/>
<name>A0A0R1WQJ6_9LACO</name>
<gene>
    <name evidence="1" type="ORF">FD31_GL000999</name>
</gene>
<evidence type="ECO:0000313" key="1">
    <source>
        <dbReference type="EMBL" id="KRM18452.1"/>
    </source>
</evidence>
<evidence type="ECO:0000313" key="2">
    <source>
        <dbReference type="Proteomes" id="UP000051302"/>
    </source>
</evidence>
<comment type="caution">
    <text evidence="1">The sequence shown here is derived from an EMBL/GenBank/DDBJ whole genome shotgun (WGS) entry which is preliminary data.</text>
</comment>
<reference evidence="1 2" key="1">
    <citation type="journal article" date="2015" name="Genome Announc.">
        <title>Expanding the biotechnology potential of lactobacilli through comparative genomics of 213 strains and associated genera.</title>
        <authorList>
            <person name="Sun Z."/>
            <person name="Harris H.M."/>
            <person name="McCann A."/>
            <person name="Guo C."/>
            <person name="Argimon S."/>
            <person name="Zhang W."/>
            <person name="Yang X."/>
            <person name="Jeffery I.B."/>
            <person name="Cooney J.C."/>
            <person name="Kagawa T.F."/>
            <person name="Liu W."/>
            <person name="Song Y."/>
            <person name="Salvetti E."/>
            <person name="Wrobel A."/>
            <person name="Rasinkangas P."/>
            <person name="Parkhill J."/>
            <person name="Rea M.C."/>
            <person name="O'Sullivan O."/>
            <person name="Ritari J."/>
            <person name="Douillard F.P."/>
            <person name="Paul Ross R."/>
            <person name="Yang R."/>
            <person name="Briner A.E."/>
            <person name="Felis G.E."/>
            <person name="de Vos W.M."/>
            <person name="Barrangou R."/>
            <person name="Klaenhammer T.R."/>
            <person name="Caufield P.W."/>
            <person name="Cui Y."/>
            <person name="Zhang H."/>
            <person name="O'Toole P.W."/>
        </authorList>
    </citation>
    <scope>NUCLEOTIDE SEQUENCE [LARGE SCALE GENOMIC DNA]</scope>
    <source>
        <strain evidence="1 2">DSM 16982</strain>
    </source>
</reference>
<dbReference type="EMBL" id="AZFV01000002">
    <property type="protein sequence ID" value="KRM18452.1"/>
    <property type="molecule type" value="Genomic_DNA"/>
</dbReference>
<sequence length="105" mass="12466">MPDVTTKWFGQEFVYLDIYINEHPSKRAQILKDIDDFIHFRADFKEVKKIYCAECGIEIEDDYYTVGDDFLKTRYFEEQDGSDNIFCSEECLLTSLSVMSYEVEK</sequence>
<accession>A0A0R1WQJ6</accession>